<dbReference type="InterPro" id="IPR052162">
    <property type="entry name" value="Sensor_kinase/Photoreceptor"/>
</dbReference>
<dbReference type="SMART" id="SM00086">
    <property type="entry name" value="PAC"/>
    <property type="match status" value="7"/>
</dbReference>
<organism evidence="9 10">
    <name type="scientific">Thiohalospira halophila DSM 15071</name>
    <dbReference type="NCBI Taxonomy" id="1123397"/>
    <lineage>
        <taxon>Bacteria</taxon>
        <taxon>Pseudomonadati</taxon>
        <taxon>Pseudomonadota</taxon>
        <taxon>Gammaproteobacteria</taxon>
        <taxon>Thiohalospirales</taxon>
        <taxon>Thiohalospiraceae</taxon>
        <taxon>Thiohalospira</taxon>
    </lineage>
</organism>
<dbReference type="GO" id="GO:0005886">
    <property type="term" value="C:plasma membrane"/>
    <property type="evidence" value="ECO:0007669"/>
    <property type="project" value="UniProtKB-ARBA"/>
</dbReference>
<dbReference type="NCBIfam" id="TIGR00229">
    <property type="entry name" value="sensory_box"/>
    <property type="match status" value="7"/>
</dbReference>
<dbReference type="InterPro" id="IPR000700">
    <property type="entry name" value="PAS-assoc_C"/>
</dbReference>
<dbReference type="InterPro" id="IPR036097">
    <property type="entry name" value="HisK_dim/P_sf"/>
</dbReference>
<proteinExistence type="predicted"/>
<dbReference type="PROSITE" id="PS50109">
    <property type="entry name" value="HIS_KIN"/>
    <property type="match status" value="1"/>
</dbReference>
<dbReference type="EC" id="2.7.13.3" evidence="2"/>
<feature type="domain" description="PAS" evidence="7">
    <location>
        <begin position="880"/>
        <end position="950"/>
    </location>
</feature>
<dbReference type="InterPro" id="IPR036890">
    <property type="entry name" value="HATPase_C_sf"/>
</dbReference>
<dbReference type="Gene3D" id="3.30.565.10">
    <property type="entry name" value="Histidine kinase-like ATPase, C-terminal domain"/>
    <property type="match status" value="1"/>
</dbReference>
<dbReference type="SUPFAM" id="SSF47384">
    <property type="entry name" value="Homodimeric domain of signal transducing histidine kinase"/>
    <property type="match status" value="1"/>
</dbReference>
<evidence type="ECO:0000259" key="6">
    <source>
        <dbReference type="PROSITE" id="PS50109"/>
    </source>
</evidence>
<evidence type="ECO:0000313" key="9">
    <source>
        <dbReference type="EMBL" id="SFD80059.1"/>
    </source>
</evidence>
<gene>
    <name evidence="9" type="ORF">SAMN05660831_02319</name>
</gene>
<dbReference type="Pfam" id="PF02518">
    <property type="entry name" value="HATPase_c"/>
    <property type="match status" value="1"/>
</dbReference>
<feature type="domain" description="PAC" evidence="8">
    <location>
        <begin position="694"/>
        <end position="746"/>
    </location>
</feature>
<dbReference type="PROSITE" id="PS50112">
    <property type="entry name" value="PAS"/>
    <property type="match status" value="6"/>
</dbReference>
<evidence type="ECO:0000256" key="2">
    <source>
        <dbReference type="ARBA" id="ARBA00012438"/>
    </source>
</evidence>
<accession>A0A1I1VAX9</accession>
<dbReference type="SUPFAM" id="SSF55874">
    <property type="entry name" value="ATPase domain of HSP90 chaperone/DNA topoisomerase II/histidine kinase"/>
    <property type="match status" value="1"/>
</dbReference>
<feature type="domain" description="PAC" evidence="8">
    <location>
        <begin position="827"/>
        <end position="879"/>
    </location>
</feature>
<dbReference type="Gene3D" id="1.10.287.130">
    <property type="match status" value="1"/>
</dbReference>
<feature type="domain" description="PAS" evidence="7">
    <location>
        <begin position="493"/>
        <end position="548"/>
    </location>
</feature>
<dbReference type="Gene3D" id="3.30.450.20">
    <property type="entry name" value="PAS domain"/>
    <property type="match status" value="8"/>
</dbReference>
<dbReference type="SMART" id="SM00388">
    <property type="entry name" value="HisKA"/>
    <property type="match status" value="1"/>
</dbReference>
<dbReference type="PANTHER" id="PTHR43304">
    <property type="entry name" value="PHYTOCHROME-LIKE PROTEIN CPH1"/>
    <property type="match status" value="1"/>
</dbReference>
<dbReference type="Pfam" id="PF08448">
    <property type="entry name" value="PAS_4"/>
    <property type="match status" value="3"/>
</dbReference>
<evidence type="ECO:0000256" key="1">
    <source>
        <dbReference type="ARBA" id="ARBA00000085"/>
    </source>
</evidence>
<keyword evidence="10" id="KW-1185">Reference proteome</keyword>
<reference evidence="9 10" key="1">
    <citation type="submission" date="2016-10" db="EMBL/GenBank/DDBJ databases">
        <authorList>
            <person name="de Groot N.N."/>
        </authorList>
    </citation>
    <scope>NUCLEOTIDE SEQUENCE [LARGE SCALE GENOMIC DNA]</scope>
    <source>
        <strain evidence="9 10">HL3</strain>
    </source>
</reference>
<evidence type="ECO:0000259" key="8">
    <source>
        <dbReference type="PROSITE" id="PS50113"/>
    </source>
</evidence>
<dbReference type="AlphaFoldDB" id="A0A1I1VAX9"/>
<keyword evidence="5" id="KW-0418">Kinase</keyword>
<dbReference type="OrthoDB" id="5777124at2"/>
<dbReference type="Pfam" id="PF00989">
    <property type="entry name" value="PAS"/>
    <property type="match status" value="1"/>
</dbReference>
<dbReference type="STRING" id="1123397.SAMN05660831_02319"/>
<evidence type="ECO:0000256" key="5">
    <source>
        <dbReference type="ARBA" id="ARBA00022777"/>
    </source>
</evidence>
<dbReference type="Proteomes" id="UP000198611">
    <property type="component" value="Unassembled WGS sequence"/>
</dbReference>
<dbReference type="InterPro" id="IPR003661">
    <property type="entry name" value="HisK_dim/P_dom"/>
</dbReference>
<dbReference type="SUPFAM" id="SSF55785">
    <property type="entry name" value="PYP-like sensor domain (PAS domain)"/>
    <property type="match status" value="8"/>
</dbReference>
<dbReference type="InterPro" id="IPR005467">
    <property type="entry name" value="His_kinase_dom"/>
</dbReference>
<name>A0A1I1VAX9_9GAMM</name>
<dbReference type="PANTHER" id="PTHR43304:SF1">
    <property type="entry name" value="PAC DOMAIN-CONTAINING PROTEIN"/>
    <property type="match status" value="1"/>
</dbReference>
<dbReference type="SMART" id="SM00387">
    <property type="entry name" value="HATPase_c"/>
    <property type="match status" value="1"/>
</dbReference>
<dbReference type="CDD" id="cd00130">
    <property type="entry name" value="PAS"/>
    <property type="match status" value="7"/>
</dbReference>
<dbReference type="InterPro" id="IPR003594">
    <property type="entry name" value="HATPase_dom"/>
</dbReference>
<feature type="domain" description="PAC" evidence="8">
    <location>
        <begin position="312"/>
        <end position="363"/>
    </location>
</feature>
<dbReference type="InterPro" id="IPR035965">
    <property type="entry name" value="PAS-like_dom_sf"/>
</dbReference>
<evidence type="ECO:0000256" key="3">
    <source>
        <dbReference type="ARBA" id="ARBA00022553"/>
    </source>
</evidence>
<dbReference type="PROSITE" id="PS50113">
    <property type="entry name" value="PAC"/>
    <property type="match status" value="4"/>
</dbReference>
<evidence type="ECO:0000256" key="4">
    <source>
        <dbReference type="ARBA" id="ARBA00022679"/>
    </source>
</evidence>
<keyword evidence="4" id="KW-0808">Transferase</keyword>
<protein>
    <recommendedName>
        <fullName evidence="2">histidine kinase</fullName>
        <ecNumber evidence="2">2.7.13.3</ecNumber>
    </recommendedName>
</protein>
<evidence type="ECO:0000259" key="7">
    <source>
        <dbReference type="PROSITE" id="PS50112"/>
    </source>
</evidence>
<dbReference type="Pfam" id="PF00512">
    <property type="entry name" value="HisKA"/>
    <property type="match status" value="1"/>
</dbReference>
<dbReference type="RefSeq" id="WP_093428937.1">
    <property type="nucleotide sequence ID" value="NZ_FOMJ01000009.1"/>
</dbReference>
<feature type="domain" description="PAS" evidence="7">
    <location>
        <begin position="743"/>
        <end position="783"/>
    </location>
</feature>
<feature type="domain" description="PAS" evidence="7">
    <location>
        <begin position="364"/>
        <end position="410"/>
    </location>
</feature>
<feature type="domain" description="PAS" evidence="7">
    <location>
        <begin position="119"/>
        <end position="177"/>
    </location>
</feature>
<dbReference type="CDD" id="cd00082">
    <property type="entry name" value="HisKA"/>
    <property type="match status" value="1"/>
</dbReference>
<dbReference type="EMBL" id="FOMJ01000009">
    <property type="protein sequence ID" value="SFD80059.1"/>
    <property type="molecule type" value="Genomic_DNA"/>
</dbReference>
<feature type="domain" description="Histidine kinase" evidence="6">
    <location>
        <begin position="1013"/>
        <end position="1228"/>
    </location>
</feature>
<dbReference type="InterPro" id="IPR004358">
    <property type="entry name" value="Sig_transdc_His_kin-like_C"/>
</dbReference>
<dbReference type="Pfam" id="PF13426">
    <property type="entry name" value="PAS_9"/>
    <property type="match status" value="3"/>
</dbReference>
<dbReference type="FunFam" id="3.30.565.10:FF:000006">
    <property type="entry name" value="Sensor histidine kinase WalK"/>
    <property type="match status" value="1"/>
</dbReference>
<dbReference type="SMART" id="SM00091">
    <property type="entry name" value="PAS"/>
    <property type="match status" value="8"/>
</dbReference>
<dbReference type="Pfam" id="PF13188">
    <property type="entry name" value="PAS_8"/>
    <property type="match status" value="1"/>
</dbReference>
<dbReference type="GO" id="GO:0000155">
    <property type="term" value="F:phosphorelay sensor kinase activity"/>
    <property type="evidence" value="ECO:0007669"/>
    <property type="project" value="InterPro"/>
</dbReference>
<dbReference type="InterPro" id="IPR001610">
    <property type="entry name" value="PAC"/>
</dbReference>
<dbReference type="InterPro" id="IPR013767">
    <property type="entry name" value="PAS_fold"/>
</dbReference>
<feature type="domain" description="PAC" evidence="8">
    <location>
        <begin position="444"/>
        <end position="496"/>
    </location>
</feature>
<comment type="catalytic activity">
    <reaction evidence="1">
        <text>ATP + protein L-histidine = ADP + protein N-phospho-L-histidine.</text>
        <dbReference type="EC" id="2.7.13.3"/>
    </reaction>
</comment>
<sequence>MSTAAFEYAPVGLAELAADGTIAAANPALGALVGKAADALVGTPAAELTTGEARAAMEAALAALGRGEEQRRDLPLATADGGTCWTEMAAAPAADGSGAVLAFTDLQQRRADEAERDEVESFYRQSFTHNVAPKLLIDPEDGCIIDANPAAERFYGYDVGELRSRHIQELNTLSPEEVRAEMDRAAAEERLYFRFRHRIRGGEVRDVEVFSGPVWLHGREYLHSIIHDVTEARRYEHQLEVYRDLFRTVPVGIYRNTPGPEGRFLEVNPAMVRLFEAGDEADLLATPVRDLYVDPAERAAVARAIQKQEKVEGHELRLRTLAGNQRWVRLSARATTTEAGDTVLDGMVEDITAQREAEQALEADRDLLNRILETSVSAITMVGRDGRILYANAAAESIHGRRRDRLTGQTFDAPEWHATDLAGHPLRAEELPFHRIRTSGEPLQGFRHAIQWPDGERRILSINGAPLFDAEGEVERVVFSIDDITERYEAEQERERLAAIIRAAPDYVGLADAEGRILYQNPALEKALGMDAEELNRRGLTVADGHPEWAARWLRETAMPGAIREGMWSGESALRNVHGHTIPIYQTLIAHRDGLGQVVRYSTIMRDLSAVRAAEAFRRQLLDSLAEGVFGLDTAGRFTFLNPSACRLFGFGSEDEALGANAHELTHHHDDRGNPFPEADCPIARIARTGAPLDAWEDWFWHRDGHGFPVESYAAPLRDMEGHLTGVVVSFQDITRRKAAEAARDQVLAILDATPDFVSMARADGRITYINRGGLRMLGKDPERTGLEQPLPEDMQGERAGALAHPEWARAVIREQGLPTAAEQGVWQGETAFMDAEGREVPTSQVILAHFDAAGSVAHFSTILRDISERRAFEQRLQREKAFSDAILDNLPGIFYLIDVDGRFVRWNERLEAVTGRAGDELASLPPPALVPEEEQAEIQRRVRATFEEGAATAEGHLCHRDGTRTPYYLTGFRVELGDQPYLLGVGLDISDLEATRTELERSNAELEQFAYAVSHDLQEPLRIVASYLGLLQRRYGAELDDRAQRYIGTAVDAGERMRGMIGDLLEYSRVKRMGDPFQPVALEEVVAAARENLASAIDEGGAEITVDPLPTVAGDRGQLLRLFQNLLGNAIKYGPADDTPRIRVSARAEGDQWAIRVTDNGIGMDPANTDRIFGVFQRLHTREEYPGTGAGLALAQRIVDRHDGTIRAESAGPGCGTTFHLTLPAAPEGEA</sequence>
<evidence type="ECO:0000313" key="10">
    <source>
        <dbReference type="Proteomes" id="UP000198611"/>
    </source>
</evidence>
<dbReference type="PRINTS" id="PR00344">
    <property type="entry name" value="BCTRLSENSOR"/>
</dbReference>
<feature type="domain" description="PAS" evidence="7">
    <location>
        <begin position="614"/>
        <end position="655"/>
    </location>
</feature>
<dbReference type="InterPro" id="IPR013656">
    <property type="entry name" value="PAS_4"/>
</dbReference>
<dbReference type="InterPro" id="IPR000014">
    <property type="entry name" value="PAS"/>
</dbReference>
<dbReference type="GO" id="GO:0006355">
    <property type="term" value="P:regulation of DNA-templated transcription"/>
    <property type="evidence" value="ECO:0007669"/>
    <property type="project" value="InterPro"/>
</dbReference>
<keyword evidence="3" id="KW-0597">Phosphoprotein</keyword>